<reference evidence="3" key="1">
    <citation type="submission" date="2016-10" db="EMBL/GenBank/DDBJ databases">
        <authorList>
            <person name="Varghese N."/>
            <person name="Submissions S."/>
        </authorList>
    </citation>
    <scope>NUCLEOTIDE SEQUENCE [LARGE SCALE GENOMIC DNA]</scope>
    <source>
        <strain evidence="3">DSM 241</strain>
    </source>
</reference>
<dbReference type="RefSeq" id="WP_090250749.1">
    <property type="nucleotide sequence ID" value="NZ_FOAA01000002.1"/>
</dbReference>
<dbReference type="AlphaFoldDB" id="A0A1H7H6R5"/>
<accession>A0A1H7H6R5</accession>
<dbReference type="EMBL" id="FOAA01000002">
    <property type="protein sequence ID" value="SEK45974.1"/>
    <property type="molecule type" value="Genomic_DNA"/>
</dbReference>
<organism evidence="2 3">
    <name type="scientific">Ectothiorhodospira marina</name>
    <dbReference type="NCBI Taxonomy" id="1396821"/>
    <lineage>
        <taxon>Bacteria</taxon>
        <taxon>Pseudomonadati</taxon>
        <taxon>Pseudomonadota</taxon>
        <taxon>Gammaproteobacteria</taxon>
        <taxon>Chromatiales</taxon>
        <taxon>Ectothiorhodospiraceae</taxon>
        <taxon>Ectothiorhodospira</taxon>
    </lineage>
</organism>
<keyword evidence="3" id="KW-1185">Reference proteome</keyword>
<dbReference type="CDD" id="cd07043">
    <property type="entry name" value="STAS_anti-anti-sigma_factors"/>
    <property type="match status" value="1"/>
</dbReference>
<dbReference type="OrthoDB" id="5297990at2"/>
<dbReference type="PANTHER" id="PTHR35849:SF1">
    <property type="entry name" value="INTERMEMBRANE PHOSPHOLIPID TRANSPORT SYSTEM BINDING PROTEIN MLAB"/>
    <property type="match status" value="1"/>
</dbReference>
<dbReference type="InterPro" id="IPR058548">
    <property type="entry name" value="MlaB-like_STAS"/>
</dbReference>
<dbReference type="Pfam" id="PF13466">
    <property type="entry name" value="STAS_2"/>
    <property type="match status" value="1"/>
</dbReference>
<proteinExistence type="predicted"/>
<feature type="domain" description="MlaB-like STAS" evidence="1">
    <location>
        <begin position="13"/>
        <end position="93"/>
    </location>
</feature>
<gene>
    <name evidence="2" type="ORF">SAMN05444515_10281</name>
</gene>
<name>A0A1H7H6R5_9GAMM</name>
<dbReference type="InterPro" id="IPR052746">
    <property type="entry name" value="MlaB_ABC_Transporter"/>
</dbReference>
<sequence>MSEARLESAEQGLRLVGELTQETVPSLWADSVKRFKAGQGGCRVDLSGVTRTDSAGVALLLEWMRLCGGPHGGLRFVSVPDRMWDLIRLSDLDGVMPLERDD</sequence>
<dbReference type="SUPFAM" id="SSF52091">
    <property type="entry name" value="SpoIIaa-like"/>
    <property type="match status" value="1"/>
</dbReference>
<evidence type="ECO:0000313" key="3">
    <source>
        <dbReference type="Proteomes" id="UP000199256"/>
    </source>
</evidence>
<dbReference type="STRING" id="1396821.SAMN05444515_10281"/>
<evidence type="ECO:0000313" key="2">
    <source>
        <dbReference type="EMBL" id="SEK45974.1"/>
    </source>
</evidence>
<dbReference type="Proteomes" id="UP000199256">
    <property type="component" value="Unassembled WGS sequence"/>
</dbReference>
<dbReference type="PANTHER" id="PTHR35849">
    <property type="entry name" value="BLR2341 PROTEIN"/>
    <property type="match status" value="1"/>
</dbReference>
<dbReference type="InterPro" id="IPR036513">
    <property type="entry name" value="STAS_dom_sf"/>
</dbReference>
<evidence type="ECO:0000259" key="1">
    <source>
        <dbReference type="Pfam" id="PF13466"/>
    </source>
</evidence>
<protein>
    <submittedName>
        <fullName evidence="2">Phospholipid transport system transporter-binding protein</fullName>
    </submittedName>
</protein>
<dbReference type="Gene3D" id="3.30.750.24">
    <property type="entry name" value="STAS domain"/>
    <property type="match status" value="1"/>
</dbReference>